<dbReference type="EMBL" id="DF143264">
    <property type="protein sequence ID" value="GAA52259.1"/>
    <property type="molecule type" value="Genomic_DNA"/>
</dbReference>
<dbReference type="AlphaFoldDB" id="G7YH26"/>
<keyword evidence="4 9" id="KW-0863">Zinc-finger</keyword>
<feature type="domain" description="C2H2-type" evidence="10">
    <location>
        <begin position="260"/>
        <end position="283"/>
    </location>
</feature>
<feature type="domain" description="C2H2-type" evidence="10">
    <location>
        <begin position="323"/>
        <end position="346"/>
    </location>
</feature>
<dbReference type="PANTHER" id="PTHR24394">
    <property type="entry name" value="ZINC FINGER PROTEIN"/>
    <property type="match status" value="1"/>
</dbReference>
<dbReference type="InterPro" id="IPR013087">
    <property type="entry name" value="Znf_C2H2_type"/>
</dbReference>
<evidence type="ECO:0000256" key="2">
    <source>
        <dbReference type="ARBA" id="ARBA00022723"/>
    </source>
</evidence>
<keyword evidence="3" id="KW-0677">Repeat</keyword>
<dbReference type="PANTHER" id="PTHR24394:SF48">
    <property type="entry name" value="ZINC FINGER PROTEIN 771"/>
    <property type="match status" value="1"/>
</dbReference>
<dbReference type="InterPro" id="IPR036236">
    <property type="entry name" value="Znf_C2H2_sf"/>
</dbReference>
<comment type="subcellular location">
    <subcellularLocation>
        <location evidence="1">Nucleus</location>
    </subcellularLocation>
</comment>
<protein>
    <submittedName>
        <fullName evidence="11">Zinc finger protein 208</fullName>
    </submittedName>
</protein>
<dbReference type="Proteomes" id="UP000008909">
    <property type="component" value="Unassembled WGS sequence"/>
</dbReference>
<keyword evidence="7" id="KW-0804">Transcription</keyword>
<sequence length="346" mass="39581">MARLDISEFKRLRFRATRDCCPTVDFVNVQSTKFEEDCGEFYLVNTVYRCETLHCTCIGTILPKRRLAPNRSKKTNTDVEKIIRVTKSHVMGTRSDETSQSVYSRTPKQTLCYAPISMKATHISEVLRLRRMLMRKQNIDSVIASYVTLQNTQPDPEARRSISQQTNETSLCQKTGDCVKFHIDQQENSSVTTVSKAARSTTYGERVSSSTCSATECPPERRLVTTKPSKPHVCQLCGERFTFPAFLKRHLAKHKGLASRQCESCGVQFKHSHSLLLHKKNSHCSGVRSSYSCKFQCSVCQKSFEYFSQYERHCISHSSTASYKCVTCGKLHKYPHMLKQHEKIHH</sequence>
<keyword evidence="5" id="KW-0862">Zinc</keyword>
<evidence type="ECO:0000259" key="10">
    <source>
        <dbReference type="PROSITE" id="PS50157"/>
    </source>
</evidence>
<keyword evidence="12" id="KW-1185">Reference proteome</keyword>
<evidence type="ECO:0000256" key="1">
    <source>
        <dbReference type="ARBA" id="ARBA00004123"/>
    </source>
</evidence>
<name>G7YH26_CLOSI</name>
<evidence type="ECO:0000256" key="4">
    <source>
        <dbReference type="ARBA" id="ARBA00022771"/>
    </source>
</evidence>
<feature type="domain" description="C2H2-type" evidence="10">
    <location>
        <begin position="295"/>
        <end position="322"/>
    </location>
</feature>
<dbReference type="GO" id="GO:0000981">
    <property type="term" value="F:DNA-binding transcription factor activity, RNA polymerase II-specific"/>
    <property type="evidence" value="ECO:0007669"/>
    <property type="project" value="TreeGrafter"/>
</dbReference>
<dbReference type="Gene3D" id="3.30.160.60">
    <property type="entry name" value="Classic Zinc Finger"/>
    <property type="match status" value="2"/>
</dbReference>
<keyword evidence="6" id="KW-0805">Transcription regulation</keyword>
<dbReference type="SUPFAM" id="SSF57667">
    <property type="entry name" value="beta-beta-alpha zinc fingers"/>
    <property type="match status" value="2"/>
</dbReference>
<feature type="domain" description="C2H2-type" evidence="10">
    <location>
        <begin position="232"/>
        <end position="259"/>
    </location>
</feature>
<reference key="2">
    <citation type="submission" date="2011-10" db="EMBL/GenBank/DDBJ databases">
        <title>The genome and transcriptome sequence of Clonorchis sinensis provide insights into the carcinogenic liver fluke.</title>
        <authorList>
            <person name="Wang X."/>
            <person name="Huang Y."/>
            <person name="Chen W."/>
            <person name="Liu H."/>
            <person name="Guo L."/>
            <person name="Chen Y."/>
            <person name="Luo F."/>
            <person name="Zhou W."/>
            <person name="Sun J."/>
            <person name="Mao Q."/>
            <person name="Liang P."/>
            <person name="Zhou C."/>
            <person name="Tian Y."/>
            <person name="Men J."/>
            <person name="Lv X."/>
            <person name="Huang L."/>
            <person name="Zhou J."/>
            <person name="Hu Y."/>
            <person name="Li R."/>
            <person name="Zhang F."/>
            <person name="Lei H."/>
            <person name="Li X."/>
            <person name="Hu X."/>
            <person name="Liang C."/>
            <person name="Xu J."/>
            <person name="Wu Z."/>
            <person name="Yu X."/>
        </authorList>
    </citation>
    <scope>NUCLEOTIDE SEQUENCE</scope>
    <source>
        <strain>Henan</strain>
    </source>
</reference>
<evidence type="ECO:0000256" key="5">
    <source>
        <dbReference type="ARBA" id="ARBA00022833"/>
    </source>
</evidence>
<evidence type="ECO:0000256" key="9">
    <source>
        <dbReference type="PROSITE-ProRule" id="PRU00042"/>
    </source>
</evidence>
<organism evidence="11 12">
    <name type="scientific">Clonorchis sinensis</name>
    <name type="common">Chinese liver fluke</name>
    <dbReference type="NCBI Taxonomy" id="79923"/>
    <lineage>
        <taxon>Eukaryota</taxon>
        <taxon>Metazoa</taxon>
        <taxon>Spiralia</taxon>
        <taxon>Lophotrochozoa</taxon>
        <taxon>Platyhelminthes</taxon>
        <taxon>Trematoda</taxon>
        <taxon>Digenea</taxon>
        <taxon>Opisthorchiida</taxon>
        <taxon>Opisthorchiata</taxon>
        <taxon>Opisthorchiidae</taxon>
        <taxon>Clonorchis</taxon>
    </lineage>
</organism>
<proteinExistence type="predicted"/>
<keyword evidence="8" id="KW-0539">Nucleus</keyword>
<dbReference type="GO" id="GO:0003677">
    <property type="term" value="F:DNA binding"/>
    <property type="evidence" value="ECO:0007669"/>
    <property type="project" value="UniProtKB-KW"/>
</dbReference>
<keyword evidence="2" id="KW-0479">Metal-binding</keyword>
<evidence type="ECO:0000313" key="12">
    <source>
        <dbReference type="Proteomes" id="UP000008909"/>
    </source>
</evidence>
<accession>G7YH26</accession>
<dbReference type="SMART" id="SM00355">
    <property type="entry name" value="ZnF_C2H2"/>
    <property type="match status" value="4"/>
</dbReference>
<evidence type="ECO:0000313" key="11">
    <source>
        <dbReference type="EMBL" id="GAA52259.1"/>
    </source>
</evidence>
<evidence type="ECO:0000256" key="6">
    <source>
        <dbReference type="ARBA" id="ARBA00023015"/>
    </source>
</evidence>
<evidence type="ECO:0000256" key="8">
    <source>
        <dbReference type="ARBA" id="ARBA00023242"/>
    </source>
</evidence>
<dbReference type="PROSITE" id="PS50157">
    <property type="entry name" value="ZINC_FINGER_C2H2_2"/>
    <property type="match status" value="4"/>
</dbReference>
<evidence type="ECO:0000256" key="7">
    <source>
        <dbReference type="ARBA" id="ARBA00023163"/>
    </source>
</evidence>
<gene>
    <name evidence="11" type="ORF">CLF_107704</name>
</gene>
<dbReference type="GO" id="GO:0005634">
    <property type="term" value="C:nucleus"/>
    <property type="evidence" value="ECO:0007669"/>
    <property type="project" value="UniProtKB-SubCell"/>
</dbReference>
<dbReference type="PROSITE" id="PS00028">
    <property type="entry name" value="ZINC_FINGER_C2H2_1"/>
    <property type="match status" value="2"/>
</dbReference>
<dbReference type="GO" id="GO:0008270">
    <property type="term" value="F:zinc ion binding"/>
    <property type="evidence" value="ECO:0007669"/>
    <property type="project" value="UniProtKB-KW"/>
</dbReference>
<reference evidence="11" key="1">
    <citation type="journal article" date="2011" name="Genome Biol.">
        <title>The draft genome of the carcinogenic human liver fluke Clonorchis sinensis.</title>
        <authorList>
            <person name="Wang X."/>
            <person name="Chen W."/>
            <person name="Huang Y."/>
            <person name="Sun J."/>
            <person name="Men J."/>
            <person name="Liu H."/>
            <person name="Luo F."/>
            <person name="Guo L."/>
            <person name="Lv X."/>
            <person name="Deng C."/>
            <person name="Zhou C."/>
            <person name="Fan Y."/>
            <person name="Li X."/>
            <person name="Huang L."/>
            <person name="Hu Y."/>
            <person name="Liang C."/>
            <person name="Hu X."/>
            <person name="Xu J."/>
            <person name="Yu X."/>
        </authorList>
    </citation>
    <scope>NUCLEOTIDE SEQUENCE [LARGE SCALE GENOMIC DNA]</scope>
    <source>
        <strain evidence="11">Henan</strain>
    </source>
</reference>
<evidence type="ECO:0000256" key="3">
    <source>
        <dbReference type="ARBA" id="ARBA00022737"/>
    </source>
</evidence>